<dbReference type="AlphaFoldDB" id="A0AAW1JJ07"/>
<gene>
    <name evidence="2" type="ORF">QE152_g29010</name>
</gene>
<proteinExistence type="predicted"/>
<evidence type="ECO:0000256" key="1">
    <source>
        <dbReference type="SAM" id="MobiDB-lite"/>
    </source>
</evidence>
<feature type="compositionally biased region" description="Low complexity" evidence="1">
    <location>
        <begin position="21"/>
        <end position="37"/>
    </location>
</feature>
<evidence type="ECO:0000313" key="3">
    <source>
        <dbReference type="Proteomes" id="UP001458880"/>
    </source>
</evidence>
<evidence type="ECO:0000313" key="2">
    <source>
        <dbReference type="EMBL" id="KAK9703905.1"/>
    </source>
</evidence>
<accession>A0AAW1JJ07</accession>
<organism evidence="2 3">
    <name type="scientific">Popillia japonica</name>
    <name type="common">Japanese beetle</name>
    <dbReference type="NCBI Taxonomy" id="7064"/>
    <lineage>
        <taxon>Eukaryota</taxon>
        <taxon>Metazoa</taxon>
        <taxon>Ecdysozoa</taxon>
        <taxon>Arthropoda</taxon>
        <taxon>Hexapoda</taxon>
        <taxon>Insecta</taxon>
        <taxon>Pterygota</taxon>
        <taxon>Neoptera</taxon>
        <taxon>Endopterygota</taxon>
        <taxon>Coleoptera</taxon>
        <taxon>Polyphaga</taxon>
        <taxon>Scarabaeiformia</taxon>
        <taxon>Scarabaeidae</taxon>
        <taxon>Rutelinae</taxon>
        <taxon>Popillia</taxon>
    </lineage>
</organism>
<name>A0AAW1JJ07_POPJA</name>
<protein>
    <submittedName>
        <fullName evidence="2">Uncharacterized protein</fullName>
    </submittedName>
</protein>
<comment type="caution">
    <text evidence="2">The sequence shown here is derived from an EMBL/GenBank/DDBJ whole genome shotgun (WGS) entry which is preliminary data.</text>
</comment>
<feature type="region of interest" description="Disordered" evidence="1">
    <location>
        <begin position="1"/>
        <end position="40"/>
    </location>
</feature>
<sequence>MLRNKKSIFKNTQQQHDTANDADVNNSNNKNNNVGLNDTDDIPITVEEGVQKYEKFIRVAVHNKNNNNNLKISKMAAPPLIAFNRTVSERYPAAPPTVQKKRNTRKIWATIESVASLPTV</sequence>
<dbReference type="EMBL" id="JASPKY010000361">
    <property type="protein sequence ID" value="KAK9703905.1"/>
    <property type="molecule type" value="Genomic_DNA"/>
</dbReference>
<reference evidence="2 3" key="1">
    <citation type="journal article" date="2024" name="BMC Genomics">
        <title>De novo assembly and annotation of Popillia japonica's genome with initial clues to its potential as an invasive pest.</title>
        <authorList>
            <person name="Cucini C."/>
            <person name="Boschi S."/>
            <person name="Funari R."/>
            <person name="Cardaioli E."/>
            <person name="Iannotti N."/>
            <person name="Marturano G."/>
            <person name="Paoli F."/>
            <person name="Bruttini M."/>
            <person name="Carapelli A."/>
            <person name="Frati F."/>
            <person name="Nardi F."/>
        </authorList>
    </citation>
    <scope>NUCLEOTIDE SEQUENCE [LARGE SCALE GENOMIC DNA]</scope>
    <source>
        <strain evidence="2">DMR45628</strain>
    </source>
</reference>
<keyword evidence="3" id="KW-1185">Reference proteome</keyword>
<dbReference type="Proteomes" id="UP001458880">
    <property type="component" value="Unassembled WGS sequence"/>
</dbReference>